<dbReference type="RefSeq" id="WP_191251172.1">
    <property type="nucleotide sequence ID" value="NZ_BNCI01000001.1"/>
</dbReference>
<dbReference type="PANTHER" id="PTHR43544">
    <property type="entry name" value="SHORT-CHAIN DEHYDROGENASE/REDUCTASE"/>
    <property type="match status" value="1"/>
</dbReference>
<evidence type="ECO:0000313" key="1">
    <source>
        <dbReference type="EMBL" id="GHF20217.1"/>
    </source>
</evidence>
<gene>
    <name evidence="1" type="primary">csgA</name>
    <name evidence="1" type="ORF">GCM10017044_13770</name>
</gene>
<name>A0A919ASQ2_9PROT</name>
<dbReference type="PANTHER" id="PTHR43544:SF12">
    <property type="entry name" value="NAD(P)-BINDING ROSSMANN-FOLD SUPERFAMILY PROTEIN"/>
    <property type="match status" value="1"/>
</dbReference>
<organism evidence="1 2">
    <name type="scientific">Kordiimonas sediminis</name>
    <dbReference type="NCBI Taxonomy" id="1735581"/>
    <lineage>
        <taxon>Bacteria</taxon>
        <taxon>Pseudomonadati</taxon>
        <taxon>Pseudomonadota</taxon>
        <taxon>Alphaproteobacteria</taxon>
        <taxon>Kordiimonadales</taxon>
        <taxon>Kordiimonadaceae</taxon>
        <taxon>Kordiimonas</taxon>
    </lineage>
</organism>
<sequence length="236" mass="25524">MDAVAIIGGGGAIGAALVTEISAQFPNCTVWSFQRKAPEKTPAGVRFETIDVCDERSVQQAAGTITKPLDLILVTTGILHNDTVHPEKSLKDLNVDQMAQVFAVNTVGPALILKHFSPKLHRDRRAIFAALSARVGSIGDNRLGGWYSYRMSKAGLNMFLKTASIELGRGRKESIVVGLHPGTVDSALSKPFQKGVREGQLKTPDSTAQQLLSVLQRLDSADTGYVFDYKGIKIDY</sequence>
<accession>A0A919ASQ2</accession>
<comment type="caution">
    <text evidence="1">The sequence shown here is derived from an EMBL/GenBank/DDBJ whole genome shotgun (WGS) entry which is preliminary data.</text>
</comment>
<dbReference type="GO" id="GO:0016491">
    <property type="term" value="F:oxidoreductase activity"/>
    <property type="evidence" value="ECO:0007669"/>
    <property type="project" value="TreeGrafter"/>
</dbReference>
<dbReference type="SUPFAM" id="SSF51735">
    <property type="entry name" value="NAD(P)-binding Rossmann-fold domains"/>
    <property type="match status" value="1"/>
</dbReference>
<dbReference type="Gene3D" id="3.40.50.720">
    <property type="entry name" value="NAD(P)-binding Rossmann-like Domain"/>
    <property type="match status" value="1"/>
</dbReference>
<reference evidence="1" key="1">
    <citation type="journal article" date="2014" name="Int. J. Syst. Evol. Microbiol.">
        <title>Complete genome sequence of Corynebacterium casei LMG S-19264T (=DSM 44701T), isolated from a smear-ripened cheese.</title>
        <authorList>
            <consortium name="US DOE Joint Genome Institute (JGI-PGF)"/>
            <person name="Walter F."/>
            <person name="Albersmeier A."/>
            <person name="Kalinowski J."/>
            <person name="Ruckert C."/>
        </authorList>
    </citation>
    <scope>NUCLEOTIDE SEQUENCE</scope>
    <source>
        <strain evidence="1">KCTC 42590</strain>
    </source>
</reference>
<dbReference type="GO" id="GO:0005737">
    <property type="term" value="C:cytoplasm"/>
    <property type="evidence" value="ECO:0007669"/>
    <property type="project" value="TreeGrafter"/>
</dbReference>
<dbReference type="InterPro" id="IPR036291">
    <property type="entry name" value="NAD(P)-bd_dom_sf"/>
</dbReference>
<dbReference type="InterPro" id="IPR051468">
    <property type="entry name" value="Fungal_SecMetab_SDRs"/>
</dbReference>
<reference evidence="1" key="2">
    <citation type="submission" date="2020-09" db="EMBL/GenBank/DDBJ databases">
        <authorList>
            <person name="Sun Q."/>
            <person name="Kim S."/>
        </authorList>
    </citation>
    <scope>NUCLEOTIDE SEQUENCE</scope>
    <source>
        <strain evidence="1">KCTC 42590</strain>
    </source>
</reference>
<protein>
    <submittedName>
        <fullName evidence="1">SDR family oxidoreductase</fullName>
    </submittedName>
</protein>
<dbReference type="EMBL" id="BNCI01000001">
    <property type="protein sequence ID" value="GHF20217.1"/>
    <property type="molecule type" value="Genomic_DNA"/>
</dbReference>
<keyword evidence="2" id="KW-1185">Reference proteome</keyword>
<dbReference type="InterPro" id="IPR002347">
    <property type="entry name" value="SDR_fam"/>
</dbReference>
<dbReference type="Proteomes" id="UP000630923">
    <property type="component" value="Unassembled WGS sequence"/>
</dbReference>
<proteinExistence type="predicted"/>
<dbReference type="PRINTS" id="PR00081">
    <property type="entry name" value="GDHRDH"/>
</dbReference>
<dbReference type="AlphaFoldDB" id="A0A919ASQ2"/>
<evidence type="ECO:0000313" key="2">
    <source>
        <dbReference type="Proteomes" id="UP000630923"/>
    </source>
</evidence>
<dbReference type="Pfam" id="PF00106">
    <property type="entry name" value="adh_short"/>
    <property type="match status" value="1"/>
</dbReference>